<dbReference type="InterPro" id="IPR010998">
    <property type="entry name" value="Integrase_recombinase_N"/>
</dbReference>
<keyword evidence="3" id="KW-0233">DNA recombination</keyword>
<accession>A0A368XD50</accession>
<organism evidence="5 6">
    <name type="scientific">Pseudorhodoferax soli</name>
    <dbReference type="NCBI Taxonomy" id="545864"/>
    <lineage>
        <taxon>Bacteria</taxon>
        <taxon>Pseudomonadati</taxon>
        <taxon>Pseudomonadota</taxon>
        <taxon>Betaproteobacteria</taxon>
        <taxon>Burkholderiales</taxon>
        <taxon>Comamonadaceae</taxon>
    </lineage>
</organism>
<dbReference type="PANTHER" id="PTHR30349:SF94">
    <property type="entry name" value="INTEGRASE_RECOMBINASE HI_1414-RELATED"/>
    <property type="match status" value="1"/>
</dbReference>
<evidence type="ECO:0000256" key="3">
    <source>
        <dbReference type="ARBA" id="ARBA00023172"/>
    </source>
</evidence>
<dbReference type="InterPro" id="IPR011010">
    <property type="entry name" value="DNA_brk_join_enz"/>
</dbReference>
<dbReference type="CDD" id="cd00796">
    <property type="entry name" value="INT_Rci_Hp1_C"/>
    <property type="match status" value="1"/>
</dbReference>
<dbReference type="EMBL" id="QPJK01000013">
    <property type="protein sequence ID" value="RCW65166.1"/>
    <property type="molecule type" value="Genomic_DNA"/>
</dbReference>
<dbReference type="GO" id="GO:0003677">
    <property type="term" value="F:DNA binding"/>
    <property type="evidence" value="ECO:0007669"/>
    <property type="project" value="UniProtKB-KW"/>
</dbReference>
<keyword evidence="2" id="KW-0238">DNA-binding</keyword>
<keyword evidence="1" id="KW-0229">DNA integration</keyword>
<dbReference type="PANTHER" id="PTHR30349">
    <property type="entry name" value="PHAGE INTEGRASE-RELATED"/>
    <property type="match status" value="1"/>
</dbReference>
<dbReference type="SUPFAM" id="SSF56349">
    <property type="entry name" value="DNA breaking-rejoining enzymes"/>
    <property type="match status" value="1"/>
</dbReference>
<dbReference type="GO" id="GO:0015074">
    <property type="term" value="P:DNA integration"/>
    <property type="evidence" value="ECO:0007669"/>
    <property type="project" value="UniProtKB-KW"/>
</dbReference>
<keyword evidence="6" id="KW-1185">Reference proteome</keyword>
<dbReference type="GO" id="GO:0006310">
    <property type="term" value="P:DNA recombination"/>
    <property type="evidence" value="ECO:0007669"/>
    <property type="project" value="UniProtKB-KW"/>
</dbReference>
<sequence length="399" mass="45062">MAKSFVKLDRRELRKLKPGQKVMEHGISFQRLENGDGVYTVNVMVDGQRIHRVVGRESEGVTRSQAEEFIEKARTDARHDRLALPKGRKVVLSFNDAAVKYIARLKESGGKNIDTKEQHLQQHLVPFFSGKPLGKIVAFDIERYKKHRLAQVVQAGGDWRSGKRVARETGRTTSPGTVNREIATLSHLFNQAVEWEWIVARPRMRRMAEGTGRIVYLTAEQVQRFLAACMASDNGQLYPFALIALETSMRKSEVLSVRKENIRLDRRMIYLPKAKAGAREQPITDRLAGFLEQYMRDSVPAKSPWLFPSDLSKSGHTVALEKPFRTAATAAGLDPAQVVRHTLRHTAVSHLVQSGVDLPTVKRISGHKTLQMVERYAHQDGEHIQAAMDKLQARLTHKA</sequence>
<dbReference type="Proteomes" id="UP000252884">
    <property type="component" value="Unassembled WGS sequence"/>
</dbReference>
<name>A0A368XD50_9BURK</name>
<dbReference type="InterPro" id="IPR002104">
    <property type="entry name" value="Integrase_catalytic"/>
</dbReference>
<dbReference type="InterPro" id="IPR013762">
    <property type="entry name" value="Integrase-like_cat_sf"/>
</dbReference>
<protein>
    <submittedName>
        <fullName evidence="5">Site-specific recombinase XerD</fullName>
    </submittedName>
</protein>
<dbReference type="InterPro" id="IPR050090">
    <property type="entry name" value="Tyrosine_recombinase_XerCD"/>
</dbReference>
<dbReference type="Pfam" id="PF00589">
    <property type="entry name" value="Phage_integrase"/>
    <property type="match status" value="1"/>
</dbReference>
<dbReference type="PROSITE" id="PS51898">
    <property type="entry name" value="TYR_RECOMBINASE"/>
    <property type="match status" value="1"/>
</dbReference>
<dbReference type="OrthoDB" id="662444at2"/>
<dbReference type="Gene3D" id="1.10.150.130">
    <property type="match status" value="1"/>
</dbReference>
<evidence type="ECO:0000313" key="6">
    <source>
        <dbReference type="Proteomes" id="UP000252884"/>
    </source>
</evidence>
<feature type="domain" description="Tyr recombinase" evidence="4">
    <location>
        <begin position="212"/>
        <end position="389"/>
    </location>
</feature>
<dbReference type="Gene3D" id="1.10.443.10">
    <property type="entry name" value="Intergrase catalytic core"/>
    <property type="match status" value="1"/>
</dbReference>
<dbReference type="RefSeq" id="WP_114471960.1">
    <property type="nucleotide sequence ID" value="NZ_QPJK01000013.1"/>
</dbReference>
<evidence type="ECO:0000256" key="2">
    <source>
        <dbReference type="ARBA" id="ARBA00023125"/>
    </source>
</evidence>
<evidence type="ECO:0000256" key="1">
    <source>
        <dbReference type="ARBA" id="ARBA00022908"/>
    </source>
</evidence>
<reference evidence="5 6" key="1">
    <citation type="submission" date="2018-07" db="EMBL/GenBank/DDBJ databases">
        <title>Genomic Encyclopedia of Type Strains, Phase IV (KMG-IV): sequencing the most valuable type-strain genomes for metagenomic binning, comparative biology and taxonomic classification.</title>
        <authorList>
            <person name="Goeker M."/>
        </authorList>
    </citation>
    <scope>NUCLEOTIDE SEQUENCE [LARGE SCALE GENOMIC DNA]</scope>
    <source>
        <strain evidence="5 6">DSM 21634</strain>
    </source>
</reference>
<proteinExistence type="predicted"/>
<gene>
    <name evidence="5" type="ORF">DES41_11390</name>
</gene>
<evidence type="ECO:0000259" key="4">
    <source>
        <dbReference type="PROSITE" id="PS51898"/>
    </source>
</evidence>
<dbReference type="AlphaFoldDB" id="A0A368XD50"/>
<comment type="caution">
    <text evidence="5">The sequence shown here is derived from an EMBL/GenBank/DDBJ whole genome shotgun (WGS) entry which is preliminary data.</text>
</comment>
<evidence type="ECO:0000313" key="5">
    <source>
        <dbReference type="EMBL" id="RCW65166.1"/>
    </source>
</evidence>